<protein>
    <submittedName>
        <fullName evidence="2">P-loop containing nucleoside triphosphate hydrolase protein</fullName>
    </submittedName>
</protein>
<dbReference type="GO" id="GO:0016787">
    <property type="term" value="F:hydrolase activity"/>
    <property type="evidence" value="ECO:0007669"/>
    <property type="project" value="UniProtKB-KW"/>
</dbReference>
<organism evidence="2 3">
    <name type="scientific">Yarrowia lipolytica</name>
    <name type="common">Candida lipolytica</name>
    <dbReference type="NCBI Taxonomy" id="4952"/>
    <lineage>
        <taxon>Eukaryota</taxon>
        <taxon>Fungi</taxon>
        <taxon>Dikarya</taxon>
        <taxon>Ascomycota</taxon>
        <taxon>Saccharomycotina</taxon>
        <taxon>Dipodascomycetes</taxon>
        <taxon>Dipodascales</taxon>
        <taxon>Dipodascales incertae sedis</taxon>
        <taxon>Yarrowia</taxon>
    </lineage>
</organism>
<dbReference type="PANTHER" id="PTHR10285">
    <property type="entry name" value="URIDINE KINASE"/>
    <property type="match status" value="1"/>
</dbReference>
<accession>A0A371CEQ2</accession>
<sequence>MEAIYDRLAKRALDLYEHKQRRVIITLVGIPGSGKTTSAQKIADKINTITHKPDLSIVVPMDGFHYTRKELDAMDDPAEAHRRRGAPFTFNAQALVDLIADLHTEKPGVEVPSFDHAKKDPGPGFVVHSENKILIVEGLYLQLNYEPWSKINQFVDERWRIDIDFDKARQRVGKRHVGAGLADNLDQGLERFDMNDGPNGKHLLEKSVKPEVVVDSIDESSAWADCGGEC</sequence>
<dbReference type="Pfam" id="PF00485">
    <property type="entry name" value="PRK"/>
    <property type="match status" value="1"/>
</dbReference>
<dbReference type="GO" id="GO:0005524">
    <property type="term" value="F:ATP binding"/>
    <property type="evidence" value="ECO:0007669"/>
    <property type="project" value="InterPro"/>
</dbReference>
<name>A0A371CEQ2_YARLL</name>
<proteinExistence type="predicted"/>
<keyword evidence="2" id="KW-0378">Hydrolase</keyword>
<evidence type="ECO:0000313" key="2">
    <source>
        <dbReference type="EMBL" id="RDW28768.1"/>
    </source>
</evidence>
<gene>
    <name evidence="2" type="ORF">B0I71DRAFT_126985</name>
</gene>
<dbReference type="EMBL" id="KZ858950">
    <property type="protein sequence ID" value="RDW28768.1"/>
    <property type="molecule type" value="Genomic_DNA"/>
</dbReference>
<dbReference type="OMA" id="IYAPAFH"/>
<dbReference type="InterPro" id="IPR027417">
    <property type="entry name" value="P-loop_NTPase"/>
</dbReference>
<dbReference type="Gene3D" id="3.40.50.300">
    <property type="entry name" value="P-loop containing nucleotide triphosphate hydrolases"/>
    <property type="match status" value="2"/>
</dbReference>
<dbReference type="VEuPathDB" id="FungiDB:YALI0_E13321g"/>
<dbReference type="GO" id="GO:0016301">
    <property type="term" value="F:kinase activity"/>
    <property type="evidence" value="ECO:0007669"/>
    <property type="project" value="InterPro"/>
</dbReference>
<dbReference type="Proteomes" id="UP000256601">
    <property type="component" value="Unassembled WGS sequence"/>
</dbReference>
<evidence type="ECO:0000313" key="3">
    <source>
        <dbReference type="Proteomes" id="UP000256601"/>
    </source>
</evidence>
<feature type="domain" description="Phosphoribulokinase/uridine kinase" evidence="1">
    <location>
        <begin position="24"/>
        <end position="162"/>
    </location>
</feature>
<dbReference type="InterPro" id="IPR006083">
    <property type="entry name" value="PRK/URK"/>
</dbReference>
<evidence type="ECO:0000259" key="1">
    <source>
        <dbReference type="Pfam" id="PF00485"/>
    </source>
</evidence>
<dbReference type="SUPFAM" id="SSF52540">
    <property type="entry name" value="P-loop containing nucleoside triphosphate hydrolases"/>
    <property type="match status" value="1"/>
</dbReference>
<dbReference type="VEuPathDB" id="FungiDB:YALI1_E16305g"/>
<reference evidence="2 3" key="1">
    <citation type="submission" date="2018-07" db="EMBL/GenBank/DDBJ databases">
        <title>Draft Genome Assemblies for Five Robust Yarrowia lipolytica Strains Exhibiting High Lipid Production and Pentose Sugar Utilization and Sugar Alcohol Secretion from Undetoxified Lignocellulosic Biomass Hydrolysates.</title>
        <authorList>
            <consortium name="DOE Joint Genome Institute"/>
            <person name="Walker C."/>
            <person name="Ryu S."/>
            <person name="Na H."/>
            <person name="Zane M."/>
            <person name="LaButti K."/>
            <person name="Lipzen A."/>
            <person name="Haridas S."/>
            <person name="Barry K."/>
            <person name="Grigoriev I.V."/>
            <person name="Quarterman J."/>
            <person name="Slininger P."/>
            <person name="Dien B."/>
            <person name="Trinh C.T."/>
        </authorList>
    </citation>
    <scope>NUCLEOTIDE SEQUENCE [LARGE SCALE GENOMIC DNA]</scope>
    <source>
        <strain evidence="2 3">YB392</strain>
    </source>
</reference>
<dbReference type="AlphaFoldDB" id="A0A371CEQ2"/>